<protein>
    <submittedName>
        <fullName evidence="1">Uncharacterized protein</fullName>
    </submittedName>
</protein>
<accession>A0A182FZ68</accession>
<reference evidence="1 2" key="1">
    <citation type="journal article" date="2017" name="G3 (Bethesda)">
        <title>The Physical Genome Mapping of Anopheles albimanus Corrected Scaffold Misassemblies and Identified Interarm Rearrangements in Genus Anopheles.</title>
        <authorList>
            <person name="Artemov G.N."/>
            <person name="Peery A.N."/>
            <person name="Jiang X."/>
            <person name="Tu Z."/>
            <person name="Stegniy V.N."/>
            <person name="Sharakhova M.V."/>
            <person name="Sharakhov I.V."/>
        </authorList>
    </citation>
    <scope>NUCLEOTIDE SEQUENCE [LARGE SCALE GENOMIC DNA]</scope>
    <source>
        <strain evidence="1 2">ALBI9_A</strain>
    </source>
</reference>
<proteinExistence type="predicted"/>
<dbReference type="AlphaFoldDB" id="A0A182FZ68"/>
<dbReference type="VEuPathDB" id="VectorBase:AALB014888"/>
<dbReference type="EnsemblMetazoa" id="AALB014888-RA">
    <property type="protein sequence ID" value="AALB014888-PA"/>
    <property type="gene ID" value="AALB014888"/>
</dbReference>
<organism evidence="1 2">
    <name type="scientific">Anopheles albimanus</name>
    <name type="common">New world malaria mosquito</name>
    <dbReference type="NCBI Taxonomy" id="7167"/>
    <lineage>
        <taxon>Eukaryota</taxon>
        <taxon>Metazoa</taxon>
        <taxon>Ecdysozoa</taxon>
        <taxon>Arthropoda</taxon>
        <taxon>Hexapoda</taxon>
        <taxon>Insecta</taxon>
        <taxon>Pterygota</taxon>
        <taxon>Neoptera</taxon>
        <taxon>Endopterygota</taxon>
        <taxon>Diptera</taxon>
        <taxon>Nematocera</taxon>
        <taxon>Culicoidea</taxon>
        <taxon>Culicidae</taxon>
        <taxon>Anophelinae</taxon>
        <taxon>Anopheles</taxon>
    </lineage>
</organism>
<sequence>MSNSKVERGGNSSDAGIGKYGNHYCYLILCSLFHELLFNHAPNFA</sequence>
<dbReference type="Proteomes" id="UP000069272">
    <property type="component" value="Chromosome X"/>
</dbReference>
<evidence type="ECO:0000313" key="1">
    <source>
        <dbReference type="EnsemblMetazoa" id="AALB014888-PA"/>
    </source>
</evidence>
<evidence type="ECO:0000313" key="2">
    <source>
        <dbReference type="Proteomes" id="UP000069272"/>
    </source>
</evidence>
<keyword evidence="2" id="KW-1185">Reference proteome</keyword>
<name>A0A182FZ68_ANOAL</name>
<reference evidence="1" key="2">
    <citation type="submission" date="2022-08" db="UniProtKB">
        <authorList>
            <consortium name="EnsemblMetazoa"/>
        </authorList>
    </citation>
    <scope>IDENTIFICATION</scope>
    <source>
        <strain evidence="1">STECLA/ALBI9_A</strain>
    </source>
</reference>